<dbReference type="InterPro" id="IPR002881">
    <property type="entry name" value="DUF58"/>
</dbReference>
<dbReference type="InterPro" id="IPR036465">
    <property type="entry name" value="vWFA_dom_sf"/>
</dbReference>
<evidence type="ECO:0000313" key="3">
    <source>
        <dbReference type="Proteomes" id="UP000632195"/>
    </source>
</evidence>
<name>A0AA37BSB0_9ARCH</name>
<evidence type="ECO:0000313" key="2">
    <source>
        <dbReference type="EMBL" id="GGM77838.1"/>
    </source>
</evidence>
<dbReference type="PANTHER" id="PTHR33608:SF6">
    <property type="entry name" value="BLL2464 PROTEIN"/>
    <property type="match status" value="1"/>
</dbReference>
<dbReference type="AlphaFoldDB" id="A0AA37BSB0"/>
<reference evidence="2" key="1">
    <citation type="journal article" date="2014" name="Int. J. Syst. Evol. Microbiol.">
        <title>Complete genome sequence of Corynebacterium casei LMG S-19264T (=DSM 44701T), isolated from a smear-ripened cheese.</title>
        <authorList>
            <consortium name="US DOE Joint Genome Institute (JGI-PGF)"/>
            <person name="Walter F."/>
            <person name="Albersmeier A."/>
            <person name="Kalinowski J."/>
            <person name="Ruckert C."/>
        </authorList>
    </citation>
    <scope>NUCLEOTIDE SEQUENCE</scope>
    <source>
        <strain evidence="2">JCM 13583</strain>
    </source>
</reference>
<reference evidence="2" key="2">
    <citation type="submission" date="2022-09" db="EMBL/GenBank/DDBJ databases">
        <authorList>
            <person name="Sun Q."/>
            <person name="Ohkuma M."/>
        </authorList>
    </citation>
    <scope>NUCLEOTIDE SEQUENCE</scope>
    <source>
        <strain evidence="2">JCM 13583</strain>
    </source>
</reference>
<evidence type="ECO:0000259" key="1">
    <source>
        <dbReference type="Pfam" id="PF01882"/>
    </source>
</evidence>
<protein>
    <recommendedName>
        <fullName evidence="1">DUF58 domain-containing protein</fullName>
    </recommendedName>
</protein>
<feature type="domain" description="DUF58" evidence="1">
    <location>
        <begin position="200"/>
        <end position="380"/>
    </location>
</feature>
<dbReference type="RefSeq" id="WP_188681637.1">
    <property type="nucleotide sequence ID" value="NZ_BMNY01000003.1"/>
</dbReference>
<keyword evidence="3" id="KW-1185">Reference proteome</keyword>
<comment type="caution">
    <text evidence="2">The sequence shown here is derived from an EMBL/GenBank/DDBJ whole genome shotgun (WGS) entry which is preliminary data.</text>
</comment>
<dbReference type="EMBL" id="BMNY01000003">
    <property type="protein sequence ID" value="GGM77838.1"/>
    <property type="molecule type" value="Genomic_DNA"/>
</dbReference>
<dbReference type="PANTHER" id="PTHR33608">
    <property type="entry name" value="BLL2464 PROTEIN"/>
    <property type="match status" value="1"/>
</dbReference>
<proteinExistence type="predicted"/>
<dbReference type="SUPFAM" id="SSF53300">
    <property type="entry name" value="vWA-like"/>
    <property type="match status" value="1"/>
</dbReference>
<dbReference type="Proteomes" id="UP000632195">
    <property type="component" value="Unassembled WGS sequence"/>
</dbReference>
<organism evidence="2 3">
    <name type="scientific">Thermogymnomonas acidicola</name>
    <dbReference type="NCBI Taxonomy" id="399579"/>
    <lineage>
        <taxon>Archaea</taxon>
        <taxon>Methanobacteriati</taxon>
        <taxon>Thermoplasmatota</taxon>
        <taxon>Thermoplasmata</taxon>
        <taxon>Thermoplasmatales</taxon>
        <taxon>Thermogymnomonas</taxon>
    </lineage>
</organism>
<sequence>MIRKSGLVLLSALAFELLESLFLGYGYYIIVAAVLFFVVSSEVLIYNVSYSRDLWRLNVTRTVSGRLRKNRSCSVTLSFTNPTTRHLRFSFSESLPDVFYVEGDSSGSYTIPPGGHVEFTYRLRPMAIGLYSIGPTVVQTQDAFGLCLDVRDIRNTQEVKVAPSIADVHSQRSELMSNIVFTMGVHYSRKVGQGYDFYGIREYQETDDYRYVAWSRFGMVNGEDIYIKQMEEERQLDVVFVLDYSDAANIGARDRKVFDRMVSSVINCAYSIVRNRDGVGFLLFHGGRKVLIEPRRSREPIEELERLVSGIRPAGSFNLEQAIEEAQDMVKKDALLFLISPLAHAESLNFKQRIKHRSGKRVFVFIIDPSASVEIPGSGPERRLALGVLMKHRKDLEAIRQFLAGNGVRARVVDMNHLLLAMSSEYRYGKISVPG</sequence>
<gene>
    <name evidence="2" type="ORF">GCM10007108_15020</name>
</gene>
<dbReference type="Pfam" id="PF01882">
    <property type="entry name" value="DUF58"/>
    <property type="match status" value="1"/>
</dbReference>
<accession>A0AA37BSB0</accession>
<dbReference type="Gene3D" id="3.40.50.410">
    <property type="entry name" value="von Willebrand factor, type A domain"/>
    <property type="match status" value="1"/>
</dbReference>